<comment type="subcellular location">
    <subcellularLocation>
        <location evidence="1">Secreted</location>
        <location evidence="1">Cell wall</location>
    </subcellularLocation>
</comment>
<dbReference type="OrthoDB" id="2019149at2759"/>
<organism evidence="12 13">
    <name type="scientific">Trifolium subterraneum</name>
    <name type="common">Subterranean clover</name>
    <dbReference type="NCBI Taxonomy" id="3900"/>
    <lineage>
        <taxon>Eukaryota</taxon>
        <taxon>Viridiplantae</taxon>
        <taxon>Streptophyta</taxon>
        <taxon>Embryophyta</taxon>
        <taxon>Tracheophyta</taxon>
        <taxon>Spermatophyta</taxon>
        <taxon>Magnoliopsida</taxon>
        <taxon>eudicotyledons</taxon>
        <taxon>Gunneridae</taxon>
        <taxon>Pentapetalae</taxon>
        <taxon>rosids</taxon>
        <taxon>fabids</taxon>
        <taxon>Fabales</taxon>
        <taxon>Fabaceae</taxon>
        <taxon>Papilionoideae</taxon>
        <taxon>50 kb inversion clade</taxon>
        <taxon>NPAAA clade</taxon>
        <taxon>Hologalegina</taxon>
        <taxon>IRL clade</taxon>
        <taxon>Trifolieae</taxon>
        <taxon>Trifolium</taxon>
    </lineage>
</organism>
<dbReference type="UniPathway" id="UPA00545">
    <property type="reaction ID" value="UER00823"/>
</dbReference>
<accession>A0A2Z6N272</accession>
<proteinExistence type="inferred from homology"/>
<feature type="domain" description="Pectinesterase catalytic" evidence="11">
    <location>
        <begin position="162"/>
        <end position="328"/>
    </location>
</feature>
<keyword evidence="5" id="KW-0964">Secreted</keyword>
<dbReference type="Proteomes" id="UP000242715">
    <property type="component" value="Unassembled WGS sequence"/>
</dbReference>
<dbReference type="EC" id="3.1.1.11" evidence="4 10"/>
<dbReference type="InterPro" id="IPR011050">
    <property type="entry name" value="Pectin_lyase_fold/virulence"/>
</dbReference>
<evidence type="ECO:0000256" key="10">
    <source>
        <dbReference type="RuleBase" id="RU000589"/>
    </source>
</evidence>
<dbReference type="InterPro" id="IPR033131">
    <property type="entry name" value="Pectinesterase_Asp_AS"/>
</dbReference>
<evidence type="ECO:0000256" key="1">
    <source>
        <dbReference type="ARBA" id="ARBA00004191"/>
    </source>
</evidence>
<evidence type="ECO:0000256" key="6">
    <source>
        <dbReference type="ARBA" id="ARBA00022801"/>
    </source>
</evidence>
<keyword evidence="5" id="KW-0134">Cell wall</keyword>
<keyword evidence="6 10" id="KW-0378">Hydrolase</keyword>
<evidence type="ECO:0000256" key="4">
    <source>
        <dbReference type="ARBA" id="ARBA00013229"/>
    </source>
</evidence>
<feature type="active site" evidence="9">
    <location>
        <position position="193"/>
    </location>
</feature>
<gene>
    <name evidence="12" type="ORF">TSUD_146150</name>
</gene>
<dbReference type="GO" id="GO:0045490">
    <property type="term" value="P:pectin catabolic process"/>
    <property type="evidence" value="ECO:0007669"/>
    <property type="project" value="UniProtKB-UniRule"/>
</dbReference>
<evidence type="ECO:0000313" key="13">
    <source>
        <dbReference type="Proteomes" id="UP000242715"/>
    </source>
</evidence>
<evidence type="ECO:0000256" key="8">
    <source>
        <dbReference type="ARBA" id="ARBA00047928"/>
    </source>
</evidence>
<name>A0A2Z6N272_TRISU</name>
<reference evidence="13" key="1">
    <citation type="journal article" date="2017" name="Front. Plant Sci.">
        <title>Climate Clever Clovers: New Paradigm to Reduce the Environmental Footprint of Ruminants by Breeding Low Methanogenic Forages Utilizing Haplotype Variation.</title>
        <authorList>
            <person name="Kaur P."/>
            <person name="Appels R."/>
            <person name="Bayer P.E."/>
            <person name="Keeble-Gagnere G."/>
            <person name="Wang J."/>
            <person name="Hirakawa H."/>
            <person name="Shirasawa K."/>
            <person name="Vercoe P."/>
            <person name="Stefanova K."/>
            <person name="Durmic Z."/>
            <person name="Nichols P."/>
            <person name="Revell C."/>
            <person name="Isobe S.N."/>
            <person name="Edwards D."/>
            <person name="Erskine W."/>
        </authorList>
    </citation>
    <scope>NUCLEOTIDE SEQUENCE [LARGE SCALE GENOMIC DNA]</scope>
    <source>
        <strain evidence="13">cv. Daliak</strain>
    </source>
</reference>
<dbReference type="PROSITE" id="PS00503">
    <property type="entry name" value="PECTINESTERASE_2"/>
    <property type="match status" value="1"/>
</dbReference>
<keyword evidence="10" id="KW-0732">Signal</keyword>
<keyword evidence="7 10" id="KW-0063">Aspartyl esterase</keyword>
<dbReference type="PANTHER" id="PTHR31321:SF81">
    <property type="entry name" value="PECTINESTERASE"/>
    <property type="match status" value="1"/>
</dbReference>
<dbReference type="Gene3D" id="2.160.20.10">
    <property type="entry name" value="Single-stranded right-handed beta-helix, Pectin lyase-like"/>
    <property type="match status" value="2"/>
</dbReference>
<feature type="signal peptide" evidence="10">
    <location>
        <begin position="1"/>
        <end position="20"/>
    </location>
</feature>
<evidence type="ECO:0000256" key="3">
    <source>
        <dbReference type="ARBA" id="ARBA00008891"/>
    </source>
</evidence>
<evidence type="ECO:0000313" key="12">
    <source>
        <dbReference type="EMBL" id="GAU38056.1"/>
    </source>
</evidence>
<evidence type="ECO:0000259" key="11">
    <source>
        <dbReference type="Pfam" id="PF01095"/>
    </source>
</evidence>
<dbReference type="Pfam" id="PF01095">
    <property type="entry name" value="Pectinesterase"/>
    <property type="match status" value="1"/>
</dbReference>
<dbReference type="GO" id="GO:0030599">
    <property type="term" value="F:pectinesterase activity"/>
    <property type="evidence" value="ECO:0007669"/>
    <property type="project" value="UniProtKB-UniRule"/>
</dbReference>
<keyword evidence="13" id="KW-1185">Reference proteome</keyword>
<evidence type="ECO:0000256" key="2">
    <source>
        <dbReference type="ARBA" id="ARBA00005184"/>
    </source>
</evidence>
<evidence type="ECO:0000256" key="5">
    <source>
        <dbReference type="ARBA" id="ARBA00022512"/>
    </source>
</evidence>
<evidence type="ECO:0000256" key="9">
    <source>
        <dbReference type="PROSITE-ProRule" id="PRU10040"/>
    </source>
</evidence>
<dbReference type="EMBL" id="DF973700">
    <property type="protein sequence ID" value="GAU38056.1"/>
    <property type="molecule type" value="Genomic_DNA"/>
</dbReference>
<dbReference type="AlphaFoldDB" id="A0A2Z6N272"/>
<dbReference type="InterPro" id="IPR000070">
    <property type="entry name" value="Pectinesterase_cat"/>
</dbReference>
<comment type="pathway">
    <text evidence="2 10">Glycan metabolism; pectin degradation; 2-dehydro-3-deoxy-D-gluconate from pectin: step 1/5.</text>
</comment>
<comment type="catalytic activity">
    <reaction evidence="8 10">
        <text>[(1-&gt;4)-alpha-D-galacturonosyl methyl ester](n) + n H2O = [(1-&gt;4)-alpha-D-galacturonosyl](n) + n methanol + n H(+)</text>
        <dbReference type="Rhea" id="RHEA:22380"/>
        <dbReference type="Rhea" id="RHEA-COMP:14570"/>
        <dbReference type="Rhea" id="RHEA-COMP:14573"/>
        <dbReference type="ChEBI" id="CHEBI:15377"/>
        <dbReference type="ChEBI" id="CHEBI:15378"/>
        <dbReference type="ChEBI" id="CHEBI:17790"/>
        <dbReference type="ChEBI" id="CHEBI:140522"/>
        <dbReference type="ChEBI" id="CHEBI:140523"/>
        <dbReference type="EC" id="3.1.1.11"/>
    </reaction>
</comment>
<sequence length="337" mass="37384">MASWYVILLLITVLCFHAKAQPLQTSIDGNASNTLEVKRHEGPGVPLKRDEAITADAAITDQVLNSSLENVSQSLVSKEEMQRESLDLKLTQAESNKLNISVNPNGSGDFKTITEAINSIPAPNSRRVVIFIAPGLYRTRHHLVLDQKMIKPLLCASPEPRVFNSEFKGFQDTLYDDKGLHYFKDCMIQGSVDFIFGDGRSLYEGCTIKSIAQKTGFITAQKRSSLTASDSGFSILNCKVIGTGQIYLGRPWGNYSRVVFSYTYIDTLVLPQGWIDTMDGNHHNLTVFYGEYKCSGPGSNLAGRPAWIKRLSDNDAKEFTGVHFIDGETWLQGPSYI</sequence>
<feature type="chain" id="PRO_5016195353" description="Pectinesterase" evidence="10">
    <location>
        <begin position="21"/>
        <end position="337"/>
    </location>
</feature>
<dbReference type="SUPFAM" id="SSF51126">
    <property type="entry name" value="Pectin lyase-like"/>
    <property type="match status" value="1"/>
</dbReference>
<dbReference type="InterPro" id="IPR012334">
    <property type="entry name" value="Pectin_lyas_fold"/>
</dbReference>
<comment type="similarity">
    <text evidence="3">Belongs to the pectinesterase family.</text>
</comment>
<dbReference type="PANTHER" id="PTHR31321">
    <property type="entry name" value="ACYL-COA THIOESTER HYDROLASE YBHC-RELATED"/>
    <property type="match status" value="1"/>
</dbReference>
<dbReference type="GO" id="GO:0042545">
    <property type="term" value="P:cell wall modification"/>
    <property type="evidence" value="ECO:0007669"/>
    <property type="project" value="UniProtKB-UniRule"/>
</dbReference>
<protein>
    <recommendedName>
        <fullName evidence="4 10">Pectinesterase</fullName>
        <ecNumber evidence="4 10">3.1.1.11</ecNumber>
    </recommendedName>
</protein>
<evidence type="ECO:0000256" key="7">
    <source>
        <dbReference type="ARBA" id="ARBA00023085"/>
    </source>
</evidence>